<dbReference type="Proteomes" id="UP000294933">
    <property type="component" value="Unassembled WGS sequence"/>
</dbReference>
<dbReference type="AlphaFoldDB" id="A0A4Y7PHG4"/>
<organism evidence="2 3">
    <name type="scientific">Rickenella mellea</name>
    <dbReference type="NCBI Taxonomy" id="50990"/>
    <lineage>
        <taxon>Eukaryota</taxon>
        <taxon>Fungi</taxon>
        <taxon>Dikarya</taxon>
        <taxon>Basidiomycota</taxon>
        <taxon>Agaricomycotina</taxon>
        <taxon>Agaricomycetes</taxon>
        <taxon>Hymenochaetales</taxon>
        <taxon>Rickenellaceae</taxon>
        <taxon>Rickenella</taxon>
    </lineage>
</organism>
<keyword evidence="1" id="KW-0732">Signal</keyword>
<feature type="chain" id="PRO_5021495129" description="Secreted protein" evidence="1">
    <location>
        <begin position="37"/>
        <end position="94"/>
    </location>
</feature>
<dbReference type="VEuPathDB" id="FungiDB:BD410DRAFT_155389"/>
<reference evidence="2 3" key="1">
    <citation type="submission" date="2018-06" db="EMBL/GenBank/DDBJ databases">
        <title>A transcriptomic atlas of mushroom development highlights an independent origin of complex multicellularity.</title>
        <authorList>
            <consortium name="DOE Joint Genome Institute"/>
            <person name="Krizsan K."/>
            <person name="Almasi E."/>
            <person name="Merenyi Z."/>
            <person name="Sahu N."/>
            <person name="Viragh M."/>
            <person name="Koszo T."/>
            <person name="Mondo S."/>
            <person name="Kiss B."/>
            <person name="Balint B."/>
            <person name="Kues U."/>
            <person name="Barry K."/>
            <person name="Hegedus J.C."/>
            <person name="Henrissat B."/>
            <person name="Johnson J."/>
            <person name="Lipzen A."/>
            <person name="Ohm R."/>
            <person name="Nagy I."/>
            <person name="Pangilinan J."/>
            <person name="Yan J."/>
            <person name="Xiong Y."/>
            <person name="Grigoriev I.V."/>
            <person name="Hibbett D.S."/>
            <person name="Nagy L.G."/>
        </authorList>
    </citation>
    <scope>NUCLEOTIDE SEQUENCE [LARGE SCALE GENOMIC DNA]</scope>
    <source>
        <strain evidence="2 3">SZMC22713</strain>
    </source>
</reference>
<evidence type="ECO:0000256" key="1">
    <source>
        <dbReference type="SAM" id="SignalP"/>
    </source>
</evidence>
<sequence length="94" mass="10963">MGKSRNSVEGRITDCSYHHRLYLILLLFIQLRSCPAHSIPRVRYRSIRNHGPRLTSSADRVQTEYTREHGNASPLGETLLLRLSVQRRLFTQYP</sequence>
<proteinExistence type="predicted"/>
<feature type="signal peptide" evidence="1">
    <location>
        <begin position="1"/>
        <end position="36"/>
    </location>
</feature>
<evidence type="ECO:0000313" key="3">
    <source>
        <dbReference type="Proteomes" id="UP000294933"/>
    </source>
</evidence>
<protein>
    <recommendedName>
        <fullName evidence="4">Secreted protein</fullName>
    </recommendedName>
</protein>
<gene>
    <name evidence="2" type="ORF">BD410DRAFT_155389</name>
</gene>
<name>A0A4Y7PHG4_9AGAM</name>
<accession>A0A4Y7PHG4</accession>
<evidence type="ECO:0008006" key="4">
    <source>
        <dbReference type="Google" id="ProtNLM"/>
    </source>
</evidence>
<keyword evidence="3" id="KW-1185">Reference proteome</keyword>
<dbReference type="EMBL" id="ML170300">
    <property type="protein sequence ID" value="TDL14914.1"/>
    <property type="molecule type" value="Genomic_DNA"/>
</dbReference>
<evidence type="ECO:0000313" key="2">
    <source>
        <dbReference type="EMBL" id="TDL14914.1"/>
    </source>
</evidence>